<evidence type="ECO:0000259" key="1">
    <source>
        <dbReference type="Pfam" id="PF06605"/>
    </source>
</evidence>
<proteinExistence type="predicted"/>
<dbReference type="InterPro" id="IPR007119">
    <property type="entry name" value="Phage_tail_spike_N"/>
</dbReference>
<dbReference type="Proteomes" id="UP000002026">
    <property type="component" value="Chromosome"/>
</dbReference>
<accession>C7N685</accession>
<gene>
    <name evidence="2" type="ordered locus">Shel_13990</name>
</gene>
<dbReference type="RefSeq" id="WP_012798522.1">
    <property type="nucleotide sequence ID" value="NC_013165.1"/>
</dbReference>
<dbReference type="HOGENOM" id="CLU_813541_0_0_11"/>
<dbReference type="Pfam" id="PF06605">
    <property type="entry name" value="Prophage_tail"/>
    <property type="match status" value="1"/>
</dbReference>
<evidence type="ECO:0000313" key="2">
    <source>
        <dbReference type="EMBL" id="ACV22420.1"/>
    </source>
</evidence>
<keyword evidence="3" id="KW-1185">Reference proteome</keyword>
<reference evidence="2 3" key="1">
    <citation type="journal article" date="2009" name="Stand. Genomic Sci.">
        <title>Complete genome sequence of Slackia heliotrinireducens type strain (RHS 1).</title>
        <authorList>
            <person name="Pukall R."/>
            <person name="Lapidus A."/>
            <person name="Nolan M."/>
            <person name="Copeland A."/>
            <person name="Glavina Del Rio T."/>
            <person name="Lucas S."/>
            <person name="Chen F."/>
            <person name="Tice H."/>
            <person name="Cheng J.F."/>
            <person name="Chertkov O."/>
            <person name="Bruce D."/>
            <person name="Goodwin L."/>
            <person name="Kuske C."/>
            <person name="Brettin T."/>
            <person name="Detter J.C."/>
            <person name="Han C."/>
            <person name="Pitluck S."/>
            <person name="Pati A."/>
            <person name="Mavrommatis K."/>
            <person name="Ivanova N."/>
            <person name="Ovchinnikova G."/>
            <person name="Chen A."/>
            <person name="Palaniappan K."/>
            <person name="Schneider S."/>
            <person name="Rohde M."/>
            <person name="Chain P."/>
            <person name="D'haeseleer P."/>
            <person name="Goker M."/>
            <person name="Bristow J."/>
            <person name="Eisen J.A."/>
            <person name="Markowitz V."/>
            <person name="Kyrpides N.C."/>
            <person name="Klenk H.P."/>
            <person name="Hugenholtz P."/>
        </authorList>
    </citation>
    <scope>NUCLEOTIDE SEQUENCE [LARGE SCALE GENOMIC DNA]</scope>
    <source>
        <strain evidence="3">ATCC 29202 / DSM 20476 / NCTC 11029 / RHS 1</strain>
    </source>
</reference>
<name>C7N685_SLAHD</name>
<sequence length="341" mass="36893">MVRTDEPLEELCSVYAESSLCELLDDFIEEEHLVSRTAVQALGYALAPTRWAVASCNVTGTAGCVLYHVNALWALRRVAEVWGGEVTPVISVSGGRVTSRSVRLDAQRGSWHGLRFTYGKNIAGCTRTVLEQDVYTALYGFGAGLPLTDEDGRYTGGYRKKLTFGSVNGGVNWVGDEDALLAWGRWNADRTAKVHSFGQVTFSDCEDPAKLLALTRKALREAVQPKVSYEIDVAALDGGDCELGDEVAVIDSSRTPEWRLKARVVRRMRTFGDGVLARVTIGTVQPVDYAKTASLAADVAALQNDVAGIDGNLSVATSTVYVQETVTEAIDELDDLSGVDF</sequence>
<organism evidence="2 3">
    <name type="scientific">Slackia heliotrinireducens (strain ATCC 29202 / DSM 20476 / NCTC 11029 / RHS 1)</name>
    <name type="common">Peptococcus heliotrinreducens</name>
    <dbReference type="NCBI Taxonomy" id="471855"/>
    <lineage>
        <taxon>Bacteria</taxon>
        <taxon>Bacillati</taxon>
        <taxon>Actinomycetota</taxon>
        <taxon>Coriobacteriia</taxon>
        <taxon>Eggerthellales</taxon>
        <taxon>Eggerthellaceae</taxon>
        <taxon>Slackia</taxon>
    </lineage>
</organism>
<protein>
    <recommendedName>
        <fullName evidence="1">Tail spike domain-containing protein</fullName>
    </recommendedName>
</protein>
<dbReference type="InterPro" id="IPR010572">
    <property type="entry name" value="Tail_dom"/>
</dbReference>
<dbReference type="EMBL" id="CP001684">
    <property type="protein sequence ID" value="ACV22420.1"/>
    <property type="molecule type" value="Genomic_DNA"/>
</dbReference>
<dbReference type="NCBIfam" id="TIGR01665">
    <property type="entry name" value="put_anti_recept"/>
    <property type="match status" value="1"/>
</dbReference>
<feature type="domain" description="Tail spike" evidence="1">
    <location>
        <begin position="21"/>
        <end position="269"/>
    </location>
</feature>
<dbReference type="STRING" id="471855.Shel_13990"/>
<dbReference type="KEGG" id="shi:Shel_13990"/>
<dbReference type="eggNOG" id="COG4926">
    <property type="taxonomic scope" value="Bacteria"/>
</dbReference>
<evidence type="ECO:0000313" key="3">
    <source>
        <dbReference type="Proteomes" id="UP000002026"/>
    </source>
</evidence>
<dbReference type="AlphaFoldDB" id="C7N685"/>